<dbReference type="InterPro" id="IPR043147">
    <property type="entry name" value="Penicillin_amidase_A-knob"/>
</dbReference>
<keyword evidence="5" id="KW-0106">Calcium</keyword>
<evidence type="ECO:0000256" key="5">
    <source>
        <dbReference type="PIRSR" id="PIRSR001227-2"/>
    </source>
</evidence>
<feature type="signal peptide" evidence="6">
    <location>
        <begin position="1"/>
        <end position="27"/>
    </location>
</feature>
<name>A0A7W9LJ99_9ACTN</name>
<dbReference type="PANTHER" id="PTHR34218">
    <property type="entry name" value="PEPTIDASE S45 PENICILLIN AMIDASE"/>
    <property type="match status" value="1"/>
</dbReference>
<dbReference type="CDD" id="cd03747">
    <property type="entry name" value="Ntn_PGA_like"/>
    <property type="match status" value="1"/>
</dbReference>
<dbReference type="Gene3D" id="1.10.1400.10">
    <property type="match status" value="1"/>
</dbReference>
<comment type="cofactor">
    <cofactor evidence="5">
        <name>Ca(2+)</name>
        <dbReference type="ChEBI" id="CHEBI:29108"/>
    </cofactor>
    <text evidence="5">Binds 1 Ca(2+) ion per dimer.</text>
</comment>
<evidence type="ECO:0000256" key="6">
    <source>
        <dbReference type="SAM" id="SignalP"/>
    </source>
</evidence>
<dbReference type="PIRSF" id="PIRSF001227">
    <property type="entry name" value="Pen_acylase"/>
    <property type="match status" value="1"/>
</dbReference>
<dbReference type="InterPro" id="IPR043146">
    <property type="entry name" value="Penicillin_amidase_N_B-knob"/>
</dbReference>
<proteinExistence type="inferred from homology"/>
<evidence type="ECO:0000313" key="7">
    <source>
        <dbReference type="EMBL" id="MBB5785833.1"/>
    </source>
</evidence>
<gene>
    <name evidence="7" type="ORF">HD601_000408</name>
</gene>
<dbReference type="EMBL" id="JACHMM010000001">
    <property type="protein sequence ID" value="MBB5785833.1"/>
    <property type="molecule type" value="Genomic_DNA"/>
</dbReference>
<keyword evidence="2 7" id="KW-0378">Hydrolase</keyword>
<evidence type="ECO:0000256" key="4">
    <source>
        <dbReference type="PIRSR" id="PIRSR001227-1"/>
    </source>
</evidence>
<keyword evidence="8" id="KW-1185">Reference proteome</keyword>
<dbReference type="GO" id="GO:0017000">
    <property type="term" value="P:antibiotic biosynthetic process"/>
    <property type="evidence" value="ECO:0007669"/>
    <property type="project" value="InterPro"/>
</dbReference>
<feature type="active site" description="Nucleophile" evidence="4">
    <location>
        <position position="261"/>
    </location>
</feature>
<feature type="chain" id="PRO_5030809022" evidence="6">
    <location>
        <begin position="28"/>
        <end position="778"/>
    </location>
</feature>
<keyword evidence="6" id="KW-0732">Signal</keyword>
<dbReference type="Pfam" id="PF01804">
    <property type="entry name" value="Penicil_amidase"/>
    <property type="match status" value="1"/>
</dbReference>
<dbReference type="Gene3D" id="1.10.439.10">
    <property type="entry name" value="Penicillin Amidohydrolase, domain 1"/>
    <property type="match status" value="1"/>
</dbReference>
<dbReference type="InterPro" id="IPR023343">
    <property type="entry name" value="Penicillin_amidase_dom1"/>
</dbReference>
<protein>
    <submittedName>
        <fullName evidence="7">Penicillin amidase</fullName>
        <ecNumber evidence="7">3.5.1.11</ecNumber>
    </submittedName>
</protein>
<keyword evidence="3" id="KW-0865">Zymogen</keyword>
<dbReference type="RefSeq" id="WP_184818857.1">
    <property type="nucleotide sequence ID" value="NZ_JACHMM010000001.1"/>
</dbReference>
<dbReference type="Proteomes" id="UP000542813">
    <property type="component" value="Unassembled WGS sequence"/>
</dbReference>
<feature type="binding site" evidence="5">
    <location>
        <position position="336"/>
    </location>
    <ligand>
        <name>Ca(2+)</name>
        <dbReference type="ChEBI" id="CHEBI:29108"/>
    </ligand>
</feature>
<evidence type="ECO:0000256" key="2">
    <source>
        <dbReference type="ARBA" id="ARBA00022801"/>
    </source>
</evidence>
<dbReference type="PANTHER" id="PTHR34218:SF4">
    <property type="entry name" value="ACYL-HOMOSERINE LACTONE ACYLASE QUIP"/>
    <property type="match status" value="1"/>
</dbReference>
<dbReference type="Gene3D" id="3.60.20.10">
    <property type="entry name" value="Glutamine Phosphoribosylpyrophosphate, subunit 1, domain 1"/>
    <property type="match status" value="1"/>
</dbReference>
<evidence type="ECO:0000256" key="1">
    <source>
        <dbReference type="ARBA" id="ARBA00006586"/>
    </source>
</evidence>
<reference evidence="7 8" key="1">
    <citation type="submission" date="2020-08" db="EMBL/GenBank/DDBJ databases">
        <title>Sequencing the genomes of 1000 actinobacteria strains.</title>
        <authorList>
            <person name="Klenk H.-P."/>
        </authorList>
    </citation>
    <scope>NUCLEOTIDE SEQUENCE [LARGE SCALE GENOMIC DNA]</scope>
    <source>
        <strain evidence="7 8">DSM 102122</strain>
    </source>
</reference>
<comment type="similarity">
    <text evidence="1">Belongs to the peptidase S45 family.</text>
</comment>
<feature type="binding site" evidence="5">
    <location>
        <position position="333"/>
    </location>
    <ligand>
        <name>Ca(2+)</name>
        <dbReference type="ChEBI" id="CHEBI:29108"/>
    </ligand>
</feature>
<keyword evidence="5" id="KW-0479">Metal-binding</keyword>
<dbReference type="SUPFAM" id="SSF56235">
    <property type="entry name" value="N-terminal nucleophile aminohydrolases (Ntn hydrolases)"/>
    <property type="match status" value="1"/>
</dbReference>
<organism evidence="7 8">
    <name type="scientific">Jiangella mangrovi</name>
    <dbReference type="NCBI Taxonomy" id="1524084"/>
    <lineage>
        <taxon>Bacteria</taxon>
        <taxon>Bacillati</taxon>
        <taxon>Actinomycetota</taxon>
        <taxon>Actinomycetes</taxon>
        <taxon>Jiangellales</taxon>
        <taxon>Jiangellaceae</taxon>
        <taxon>Jiangella</taxon>
    </lineage>
</organism>
<dbReference type="InterPro" id="IPR002692">
    <property type="entry name" value="S45"/>
</dbReference>
<dbReference type="AlphaFoldDB" id="A0A7W9LJ99"/>
<dbReference type="InterPro" id="IPR029055">
    <property type="entry name" value="Ntn_hydrolases_N"/>
</dbReference>
<comment type="caution">
    <text evidence="7">The sequence shown here is derived from an EMBL/GenBank/DDBJ whole genome shotgun (WGS) entry which is preliminary data.</text>
</comment>
<dbReference type="EC" id="3.5.1.11" evidence="7"/>
<dbReference type="Gene3D" id="2.30.120.10">
    <property type="match status" value="1"/>
</dbReference>
<accession>A0A7W9LJ99</accession>
<sequence length="778" mass="86612">MSRSRRLGLVGAAALLLVAGLLVPSQAQGTGVERYRVEGLDSPVRINVDEWGVPHIFARSSEDAFFAQGWNVARDRLFQIDLWRRRGLGQLSEVFGPDYVEQDRAARLFLYQGDMEDEWAAYGEGAEEMATRFAAGINAYIDWLEDNPEALPPEFRLLDYFPDRWAPEDAVRNRTHGLTRGVSNEVSLARGLACRGRLDLDPLRERYEPDHTTRVPEGLDPCSIPADVLDVYDLATSSVRFTGDAARPLTVEDRPDFEPGSNNWVVSADKTATGRPILANDPHRAHENPSLRYITHLSSPELDVIGAGEPGLPGISIGHNGTAAFGLTIFAVDEADLYVYELDETNERYLYQGEWEPFEVRPTEIDVRGGGTETHDLVFTRHGPVTLVDEENHRAYAVRTVWTEPGTAPYFGSSGYMNARSWDDFTDAMSRWATPGENQVYADVHGDIGWQPGGKAPVRVGFDGLLPVPGDGRYEWAGFRGIEEFPSLFNPPEGFAATANQFNAQDDSRFGYIWSDPIRKNRIDEVLAADDDHTVQESAALQSDILNIRTREIMGMAGALDPADPVTAQALEFMRGYDFREEVGSPHALLYRGYWETRINQAVKAELVAPDDLDEFGNLDWLVVEDALRDPEAWFDGGAATRDELLLTSLRDAFTAAQAGHGDDPSQWAYRGVTVGWNHRLGDLMPDWDIPSVQMPGSGGNPLASAAASFKMVLDVGRWDNSIALNVPGQSGVPGSRHYDDLVERWSTWDYFPLLYSRGAIERHTEQRIMLVPRHDRG</sequence>
<evidence type="ECO:0000313" key="8">
    <source>
        <dbReference type="Proteomes" id="UP000542813"/>
    </source>
</evidence>
<dbReference type="GO" id="GO:0046872">
    <property type="term" value="F:metal ion binding"/>
    <property type="evidence" value="ECO:0007669"/>
    <property type="project" value="UniProtKB-KW"/>
</dbReference>
<dbReference type="GO" id="GO:0008953">
    <property type="term" value="F:penicillin amidase activity"/>
    <property type="evidence" value="ECO:0007669"/>
    <property type="project" value="UniProtKB-EC"/>
</dbReference>
<dbReference type="InterPro" id="IPR014395">
    <property type="entry name" value="Pen/GL7ACA/AHL_acylase"/>
</dbReference>
<evidence type="ECO:0000256" key="3">
    <source>
        <dbReference type="ARBA" id="ARBA00023145"/>
    </source>
</evidence>